<evidence type="ECO:0000256" key="4">
    <source>
        <dbReference type="SAM" id="Phobius"/>
    </source>
</evidence>
<dbReference type="AlphaFoldDB" id="A0A2N5E779"/>
<dbReference type="PROSITE" id="PS50075">
    <property type="entry name" value="CARRIER"/>
    <property type="match status" value="1"/>
</dbReference>
<dbReference type="InterPro" id="IPR036736">
    <property type="entry name" value="ACP-like_sf"/>
</dbReference>
<dbReference type="CDD" id="cd07989">
    <property type="entry name" value="LPLAT_AGPAT-like"/>
    <property type="match status" value="1"/>
</dbReference>
<gene>
    <name evidence="6" type="ORF">CYR55_10390</name>
</gene>
<reference evidence="6 7" key="1">
    <citation type="submission" date="2017-12" db="EMBL/GenBank/DDBJ databases">
        <title>Characterization of six clinical isolates of Enterochimera gen. nov., a novel genus of the Yersiniaciae family and the three species Enterochimera arupensis sp. nov., Enterochimera coloradensis sp. nov, and Enterochimera californica sp. nov.</title>
        <authorList>
            <person name="Rossi A."/>
            <person name="Fisher M."/>
        </authorList>
    </citation>
    <scope>NUCLEOTIDE SEQUENCE [LARGE SCALE GENOMIC DNA]</scope>
    <source>
        <strain evidence="7">2015-Iso6</strain>
    </source>
</reference>
<dbReference type="OrthoDB" id="9812274at2"/>
<dbReference type="EMBL" id="PJZF01000007">
    <property type="protein sequence ID" value="PLR37339.1"/>
    <property type="molecule type" value="Genomic_DNA"/>
</dbReference>
<proteinExistence type="predicted"/>
<evidence type="ECO:0000313" key="6">
    <source>
        <dbReference type="EMBL" id="PLR37339.1"/>
    </source>
</evidence>
<dbReference type="NCBIfam" id="NF006617">
    <property type="entry name" value="PRK09184.1"/>
    <property type="match status" value="1"/>
</dbReference>
<dbReference type="GO" id="GO:0006654">
    <property type="term" value="P:phosphatidic acid biosynthetic process"/>
    <property type="evidence" value="ECO:0007669"/>
    <property type="project" value="TreeGrafter"/>
</dbReference>
<name>A0A2N5E779_9GAMM</name>
<comment type="caution">
    <text evidence="6">The sequence shown here is derived from an EMBL/GenBank/DDBJ whole genome shotgun (WGS) entry which is preliminary data.</text>
</comment>
<keyword evidence="7" id="KW-1185">Reference proteome</keyword>
<evidence type="ECO:0000259" key="5">
    <source>
        <dbReference type="PROSITE" id="PS50075"/>
    </source>
</evidence>
<evidence type="ECO:0000256" key="1">
    <source>
        <dbReference type="ARBA" id="ARBA00005189"/>
    </source>
</evidence>
<keyword evidence="4" id="KW-0812">Transmembrane</keyword>
<evidence type="ECO:0000256" key="3">
    <source>
        <dbReference type="ARBA" id="ARBA00023315"/>
    </source>
</evidence>
<keyword evidence="3" id="KW-0012">Acyltransferase</keyword>
<dbReference type="PANTHER" id="PTHR10434:SF66">
    <property type="entry name" value="PHOSPHOLIPID_GLYCEROL ACYLTRANSFERASE DOMAIN-CONTAINING PROTEIN"/>
    <property type="match status" value="1"/>
</dbReference>
<dbReference type="SUPFAM" id="SSF47336">
    <property type="entry name" value="ACP-like"/>
    <property type="match status" value="1"/>
</dbReference>
<dbReference type="Proteomes" id="UP000234240">
    <property type="component" value="Unassembled WGS sequence"/>
</dbReference>
<keyword evidence="2" id="KW-0808">Transferase</keyword>
<keyword evidence="4" id="KW-0472">Membrane</keyword>
<dbReference type="PANTHER" id="PTHR10434">
    <property type="entry name" value="1-ACYL-SN-GLYCEROL-3-PHOSPHATE ACYLTRANSFERASE"/>
    <property type="match status" value="1"/>
</dbReference>
<dbReference type="Pfam" id="PF01553">
    <property type="entry name" value="Acyltransferase"/>
    <property type="match status" value="1"/>
</dbReference>
<dbReference type="SUPFAM" id="SSF69593">
    <property type="entry name" value="Glycerol-3-phosphate (1)-acyltransferase"/>
    <property type="match status" value="1"/>
</dbReference>
<protein>
    <recommendedName>
        <fullName evidence="5">Carrier domain-containing protein</fullName>
    </recommendedName>
</protein>
<evidence type="ECO:0000313" key="7">
    <source>
        <dbReference type="Proteomes" id="UP000234240"/>
    </source>
</evidence>
<comment type="pathway">
    <text evidence="1">Lipid metabolism.</text>
</comment>
<keyword evidence="4" id="KW-1133">Transmembrane helix</keyword>
<feature type="transmembrane region" description="Helical" evidence="4">
    <location>
        <begin position="20"/>
        <end position="46"/>
    </location>
</feature>
<dbReference type="Gene3D" id="1.10.1200.10">
    <property type="entry name" value="ACP-like"/>
    <property type="match status" value="1"/>
</dbReference>
<dbReference type="SMART" id="SM00563">
    <property type="entry name" value="PlsC"/>
    <property type="match status" value="1"/>
</dbReference>
<evidence type="ECO:0000256" key="2">
    <source>
        <dbReference type="ARBA" id="ARBA00022679"/>
    </source>
</evidence>
<dbReference type="Pfam" id="PF00550">
    <property type="entry name" value="PP-binding"/>
    <property type="match status" value="1"/>
</dbReference>
<sequence length="361" mass="39836">MGSGHTGMVKGGRYLWRLLMTGVCFALFGLGGLCLSLIGFRLLGWVERDALARRRLARRLVSASFRLFLASARRMGVLNYHIDGAALLQAERGVLVVANHPTLIDYVLLASVMPEADCLVKRGLQENLFLRGVVQAAGYLVNRDADTLLPDCRQRLAQGDVIIIFPEGTRSLPGQPLTLQRGAANLAVRCGCDLRIVHIRCSQHTLGKHQRWYQIPPEKPYFSVSVKARLSSQPFLQGEIALPLAARRVNHTLTRALTAAYSSPLENTMDTLSQEIKQLIIDTLNLEEVSVEEIDTQAPLFGDGLGLDSIDALELGLAIKNRYHVVLSTESEEMRDHFFSVATLARFINQQHAATGAAQDE</sequence>
<dbReference type="InterPro" id="IPR009081">
    <property type="entry name" value="PP-bd_ACP"/>
</dbReference>
<accession>A0A2N5E779</accession>
<dbReference type="InterPro" id="IPR002123">
    <property type="entry name" value="Plipid/glycerol_acylTrfase"/>
</dbReference>
<feature type="domain" description="Carrier" evidence="5">
    <location>
        <begin position="270"/>
        <end position="352"/>
    </location>
</feature>
<organism evidence="6 7">
    <name type="scientific">Chimaeribacter californicus</name>
    <dbReference type="NCBI Taxonomy" id="2060067"/>
    <lineage>
        <taxon>Bacteria</taxon>
        <taxon>Pseudomonadati</taxon>
        <taxon>Pseudomonadota</taxon>
        <taxon>Gammaproteobacteria</taxon>
        <taxon>Enterobacterales</taxon>
        <taxon>Yersiniaceae</taxon>
        <taxon>Chimaeribacter</taxon>
    </lineage>
</organism>
<dbReference type="GO" id="GO:0003841">
    <property type="term" value="F:1-acylglycerol-3-phosphate O-acyltransferase activity"/>
    <property type="evidence" value="ECO:0007669"/>
    <property type="project" value="TreeGrafter"/>
</dbReference>